<dbReference type="RefSeq" id="WP_062980293.1">
    <property type="nucleotide sequence ID" value="NZ_JAAXOT010000031.1"/>
</dbReference>
<dbReference type="InterPro" id="IPR027417">
    <property type="entry name" value="P-loop_NTPase"/>
</dbReference>
<dbReference type="AlphaFoldDB" id="A0A846YU05"/>
<protein>
    <recommendedName>
        <fullName evidence="4">TraD/TraG TraM recognition site domain-containing protein</fullName>
    </recommendedName>
</protein>
<dbReference type="SUPFAM" id="SSF52540">
    <property type="entry name" value="P-loop containing nucleoside triphosphate hydrolases"/>
    <property type="match status" value="1"/>
</dbReference>
<evidence type="ECO:0000313" key="3">
    <source>
        <dbReference type="Proteomes" id="UP000570678"/>
    </source>
</evidence>
<evidence type="ECO:0008006" key="4">
    <source>
        <dbReference type="Google" id="ProtNLM"/>
    </source>
</evidence>
<keyword evidence="1" id="KW-0472">Membrane</keyword>
<sequence>MSTEKYLAQDPGCQSIITPQDCGPFVTSMPTVPVNPAESQPQGDPMPEFAPSMPGIDPDGEWFSWLNMPDWTWDGVVDGTVVTGAGLVFVLLLTLLLLVPSTLLAWTPAKMRNWTLGALIALPGGAIVFHDLDATAPLIQFHEGATELLSGNPVHGLLLMATLLVPASWLAATVAVTNHRVKAATNGFRSPAATERALHRQAQREQRAAARLSRYRLPFSTGGLNPHPVIGRLAVEHTQAPAKSRARALMGRNETRLIVPWIKFNEHGTSVASSGKGKSTLMNRALISWFVTGWQRHQQWWRTSRPGRPLVLVIDCNGGPDSRKAAGKLLPWFKALGVPEERIGLFPDRTGLDLWSTPNVDDLRSILSSMVSGGSVPTSDTEKYFHEIRETLIHLIVDAPEKVVDGKPVGENPPRSWFEFLARFDVHVLARLWGGVFDDAVPWSGVPGVDAEIASTKAGKQPVMDSARAEFGNLYRSLGDSFDGEKSFTDFDVLYIVLEGIKSPDRARAQFAALGCMLEQLADRQHGRQAILAVDEFSAVSDGKTRAKAWVERLRKAGISTWWFAQSWNGLGHDDDAREALVTAASGGSLLGGQQRGEKLAETYGTRKGFDLSRKLIGGSTAGDEGNIQSHDKFLVDPNKLRSMGKGDIVHVSDGIARFGRVSPLDERQLASLRPLPGLGRVTTPTTDTDTAPVAPVIDLTKRRMA</sequence>
<keyword evidence="1" id="KW-0812">Transmembrane</keyword>
<name>A0A846YU05_9NOCA</name>
<accession>A0A846YU05</accession>
<keyword evidence="1" id="KW-1133">Transmembrane helix</keyword>
<feature type="transmembrane region" description="Helical" evidence="1">
    <location>
        <begin position="81"/>
        <end position="106"/>
    </location>
</feature>
<gene>
    <name evidence="2" type="ORF">HGA15_33380</name>
</gene>
<dbReference type="Proteomes" id="UP000570678">
    <property type="component" value="Unassembled WGS sequence"/>
</dbReference>
<dbReference type="EMBL" id="JAAXOT010000031">
    <property type="protein sequence ID" value="NKY60944.1"/>
    <property type="molecule type" value="Genomic_DNA"/>
</dbReference>
<evidence type="ECO:0000256" key="1">
    <source>
        <dbReference type="SAM" id="Phobius"/>
    </source>
</evidence>
<proteinExistence type="predicted"/>
<organism evidence="2 3">
    <name type="scientific">Nocardia flavorosea</name>
    <dbReference type="NCBI Taxonomy" id="53429"/>
    <lineage>
        <taxon>Bacteria</taxon>
        <taxon>Bacillati</taxon>
        <taxon>Actinomycetota</taxon>
        <taxon>Actinomycetes</taxon>
        <taxon>Mycobacteriales</taxon>
        <taxon>Nocardiaceae</taxon>
        <taxon>Nocardia</taxon>
    </lineage>
</organism>
<comment type="caution">
    <text evidence="2">The sequence shown here is derived from an EMBL/GenBank/DDBJ whole genome shotgun (WGS) entry which is preliminary data.</text>
</comment>
<reference evidence="2 3" key="1">
    <citation type="submission" date="2020-04" db="EMBL/GenBank/DDBJ databases">
        <title>MicrobeNet Type strains.</title>
        <authorList>
            <person name="Nicholson A.C."/>
        </authorList>
    </citation>
    <scope>NUCLEOTIDE SEQUENCE [LARGE SCALE GENOMIC DNA]</scope>
    <source>
        <strain evidence="2 3">JCM 3332</strain>
    </source>
</reference>
<dbReference type="Gene3D" id="3.40.50.300">
    <property type="entry name" value="P-loop containing nucleotide triphosphate hydrolases"/>
    <property type="match status" value="1"/>
</dbReference>
<keyword evidence="3" id="KW-1185">Reference proteome</keyword>
<evidence type="ECO:0000313" key="2">
    <source>
        <dbReference type="EMBL" id="NKY60944.1"/>
    </source>
</evidence>